<name>A0ABI7WLI0_FELCA</name>
<dbReference type="Gene3D" id="3.30.420.150">
    <property type="entry name" value="Exopolyphosphatase. Domain 2"/>
    <property type="match status" value="1"/>
</dbReference>
<feature type="transmembrane region" description="Helical" evidence="3">
    <location>
        <begin position="490"/>
        <end position="514"/>
    </location>
</feature>
<evidence type="ECO:0000256" key="2">
    <source>
        <dbReference type="ARBA" id="ARBA00022801"/>
    </source>
</evidence>
<evidence type="ECO:0000313" key="5">
    <source>
        <dbReference type="Proteomes" id="UP000823872"/>
    </source>
</evidence>
<dbReference type="Proteomes" id="UP000823872">
    <property type="component" value="Chromosome C2"/>
</dbReference>
<dbReference type="Pfam" id="PF01150">
    <property type="entry name" value="GDA1_CD39"/>
    <property type="match status" value="2"/>
</dbReference>
<reference evidence="4" key="2">
    <citation type="submission" date="2025-08" db="UniProtKB">
        <authorList>
            <consortium name="Ensembl"/>
        </authorList>
    </citation>
    <scope>IDENTIFICATION</scope>
    <source>
        <strain evidence="4">breed Abyssinian</strain>
    </source>
</reference>
<reference evidence="4" key="3">
    <citation type="submission" date="2025-09" db="UniProtKB">
        <authorList>
            <consortium name="Ensembl"/>
        </authorList>
    </citation>
    <scope>IDENTIFICATION</scope>
    <source>
        <strain evidence="4">breed Abyssinian</strain>
    </source>
</reference>
<comment type="similarity">
    <text evidence="1">Belongs to the GDA1/CD39 NTPase family.</text>
</comment>
<keyword evidence="3" id="KW-0812">Transmembrane</keyword>
<dbReference type="GeneTree" id="ENSGT01150000286965"/>
<proteinExistence type="inferred from homology"/>
<dbReference type="Ensembl" id="ENSFCTT00005016307.1">
    <property type="protein sequence ID" value="ENSFCTP00005011129.1"/>
    <property type="gene ID" value="ENSFCTG00005005811.1"/>
</dbReference>
<protein>
    <recommendedName>
        <fullName evidence="6">Ectonucleoside triphosphate diphosphohydrolase 3</fullName>
    </recommendedName>
</protein>
<dbReference type="PANTHER" id="PTHR11782">
    <property type="entry name" value="ADENOSINE/GUANOSINE DIPHOSPHATASE"/>
    <property type="match status" value="1"/>
</dbReference>
<keyword evidence="3" id="KW-1133">Transmembrane helix</keyword>
<dbReference type="Gene3D" id="3.30.420.40">
    <property type="match status" value="1"/>
</dbReference>
<reference evidence="4 5" key="1">
    <citation type="submission" date="2021-02" db="EMBL/GenBank/DDBJ databases">
        <title>Safari Cat Assemblies.</title>
        <authorList>
            <person name="Bredemeyer K.R."/>
            <person name="Murphy W.J."/>
        </authorList>
    </citation>
    <scope>NUCLEOTIDE SEQUENCE [LARGE SCALE GENOMIC DNA]</scope>
</reference>
<evidence type="ECO:0000256" key="1">
    <source>
        <dbReference type="ARBA" id="ARBA00009283"/>
    </source>
</evidence>
<evidence type="ECO:0000256" key="3">
    <source>
        <dbReference type="SAM" id="Phobius"/>
    </source>
</evidence>
<keyword evidence="2" id="KW-0378">Hydrolase</keyword>
<gene>
    <name evidence="4" type="primary">ENTPD3</name>
</gene>
<sequence length="533" mass="59148">MFTLLTRQPCEQAGLKALSRTPAIIALVVLILSVVVLVTITLIQFHQKEVLLPGLKYGIVLDAGSSRTTVYVYQWPAEKENNTGVVSQTFKCSVKGSGISSYGKNPQDVPKAFEDCMQKVQGQIPAHLHRSTRIYLGATAGMRLLSPLEAFEFATLEIKERFGLQMLMSDFLAKRAGPWVESPGQTEMVPLAFSLVSFPPPVQKNLWHMWVHPNGVETTGALDLGGASTQISFAAGDKVGLNSSHIMKVSLYGYVYSLYTHSFQCYGRNEAEKRFLAILLQDSPTKTNLINPCYPRNYLTTFTGGYIFDSLCTADLRPVSYNPEDIITVGGTGDPSLCREKVASLFDFTACRDQEACSFDGVYQPKVKGTFVAFAGFYYTASAFNLSGSFSLSAFNSSSWDFCSESWSQLPLLLPRFDEVYARSYCFSAHYIYHLLVNGYRFTEETWPQIYFKKEVGNSSIAWSLGYMLSLTNQIPAESPLIRLPMDPPAFVGTLAFFTAVALLCLAFLVYLCASSGKQRRSQHAFDHTVDSE</sequence>
<feature type="transmembrane region" description="Helical" evidence="3">
    <location>
        <begin position="21"/>
        <end position="43"/>
    </location>
</feature>
<accession>A0ABI7WLI0</accession>
<keyword evidence="3" id="KW-0472">Membrane</keyword>
<dbReference type="InterPro" id="IPR000407">
    <property type="entry name" value="GDA1_CD39_NTPase"/>
</dbReference>
<keyword evidence="5" id="KW-1185">Reference proteome</keyword>
<dbReference type="PANTHER" id="PTHR11782:SF38">
    <property type="entry name" value="ECTONUCLEOSIDE TRIPHOSPHATE DIPHOSPHOHYDROLASE 3"/>
    <property type="match status" value="1"/>
</dbReference>
<evidence type="ECO:0008006" key="6">
    <source>
        <dbReference type="Google" id="ProtNLM"/>
    </source>
</evidence>
<organism evidence="4 5">
    <name type="scientific">Felis catus</name>
    <name type="common">Cat</name>
    <name type="synonym">Felis silvestris catus</name>
    <dbReference type="NCBI Taxonomy" id="9685"/>
    <lineage>
        <taxon>Eukaryota</taxon>
        <taxon>Metazoa</taxon>
        <taxon>Chordata</taxon>
        <taxon>Craniata</taxon>
        <taxon>Vertebrata</taxon>
        <taxon>Euteleostomi</taxon>
        <taxon>Mammalia</taxon>
        <taxon>Eutheria</taxon>
        <taxon>Laurasiatheria</taxon>
        <taxon>Carnivora</taxon>
        <taxon>Feliformia</taxon>
        <taxon>Felidae</taxon>
        <taxon>Felinae</taxon>
        <taxon>Felis</taxon>
    </lineage>
</organism>
<evidence type="ECO:0000313" key="4">
    <source>
        <dbReference type="Ensembl" id="ENSFCTP00005011129.1"/>
    </source>
</evidence>